<keyword evidence="2" id="KW-0812">Transmembrane</keyword>
<gene>
    <name evidence="3" type="ORF">GMI68_07710</name>
    <name evidence="4" type="ORF">J7S26_08245</name>
</gene>
<proteinExistence type="predicted"/>
<reference evidence="3 5" key="1">
    <citation type="submission" date="2019-11" db="EMBL/GenBank/DDBJ databases">
        <title>Eggerthellaceae novel genus isolated from the rectal contents of marmort.</title>
        <authorList>
            <person name="Zhang G."/>
        </authorList>
    </citation>
    <scope>NUCLEOTIDE SEQUENCE [LARGE SCALE GENOMIC DNA]</scope>
    <source>
        <strain evidence="3">Zg-886</strain>
        <strain evidence="5">zg-886</strain>
    </source>
</reference>
<dbReference type="KEGG" id="ebz:J7S26_08245"/>
<sequence length="230" mass="25719">MRKSNVVVFALLALVSILLLWLWYYLGLDRVDYPLDLVLSIVWWIVLLLSAAVIIKVERTRRRRIRTIYAGERAGFNSEKGVFGMPSLTDVEAVQATMASVLCDLEYDFTREDFPEPRHLKVLYFVRTKKFKAKEYDESEDQQNARTAAASGSSEVPGAAEGNAALRGSMYPPRGASSSSNAMSASSRRVVEPTEWVGEVVVVGSEDAEPFDTSEELAKILSRISMETRQ</sequence>
<dbReference type="EMBL" id="WPCR01000009">
    <property type="protein sequence ID" value="NHM14646.1"/>
    <property type="molecule type" value="Genomic_DNA"/>
</dbReference>
<feature type="compositionally biased region" description="Polar residues" evidence="1">
    <location>
        <begin position="142"/>
        <end position="154"/>
    </location>
</feature>
<feature type="transmembrane region" description="Helical" evidence="2">
    <location>
        <begin position="7"/>
        <end position="25"/>
    </location>
</feature>
<dbReference type="Proteomes" id="UP000671910">
    <property type="component" value="Chromosome"/>
</dbReference>
<feature type="compositionally biased region" description="Low complexity" evidence="1">
    <location>
        <begin position="176"/>
        <end position="191"/>
    </location>
</feature>
<dbReference type="Proteomes" id="UP000636394">
    <property type="component" value="Unassembled WGS sequence"/>
</dbReference>
<dbReference type="AlphaFoldDB" id="A0A9E6MQ19"/>
<name>A0A9E6MQ19_9ACTN</name>
<dbReference type="EMBL" id="CP072829">
    <property type="protein sequence ID" value="QTU84318.1"/>
    <property type="molecule type" value="Genomic_DNA"/>
</dbReference>
<keyword evidence="2" id="KW-1133">Transmembrane helix</keyword>
<evidence type="ECO:0000256" key="2">
    <source>
        <dbReference type="SAM" id="Phobius"/>
    </source>
</evidence>
<reference evidence="4" key="2">
    <citation type="submission" date="2021-04" db="EMBL/GenBank/DDBJ databases">
        <title>Novel species in family Eggerthellaceae.</title>
        <authorList>
            <person name="Zhang G."/>
        </authorList>
    </citation>
    <scope>NUCLEOTIDE SEQUENCE</scope>
    <source>
        <strain evidence="4">Zg-886</strain>
    </source>
</reference>
<evidence type="ECO:0000313" key="3">
    <source>
        <dbReference type="EMBL" id="NHM14646.1"/>
    </source>
</evidence>
<evidence type="ECO:0000313" key="6">
    <source>
        <dbReference type="Proteomes" id="UP000671910"/>
    </source>
</evidence>
<accession>A0A9E6MQ19</accession>
<dbReference type="RefSeq" id="WP_166339984.1">
    <property type="nucleotide sequence ID" value="NZ_CP072829.1"/>
</dbReference>
<evidence type="ECO:0000313" key="4">
    <source>
        <dbReference type="EMBL" id="QTU84318.1"/>
    </source>
</evidence>
<evidence type="ECO:0000256" key="1">
    <source>
        <dbReference type="SAM" id="MobiDB-lite"/>
    </source>
</evidence>
<feature type="transmembrane region" description="Helical" evidence="2">
    <location>
        <begin position="37"/>
        <end position="57"/>
    </location>
</feature>
<feature type="region of interest" description="Disordered" evidence="1">
    <location>
        <begin position="136"/>
        <end position="191"/>
    </location>
</feature>
<evidence type="ECO:0000313" key="5">
    <source>
        <dbReference type="Proteomes" id="UP000636394"/>
    </source>
</evidence>
<organism evidence="4 6">
    <name type="scientific">Xiamenia xianingshaonis</name>
    <dbReference type="NCBI Taxonomy" id="2682776"/>
    <lineage>
        <taxon>Bacteria</taxon>
        <taxon>Bacillati</taxon>
        <taxon>Actinomycetota</taxon>
        <taxon>Coriobacteriia</taxon>
        <taxon>Eggerthellales</taxon>
        <taxon>Eggerthellaceae</taxon>
        <taxon>Xiamenia</taxon>
    </lineage>
</organism>
<protein>
    <submittedName>
        <fullName evidence="4">Uncharacterized protein</fullName>
    </submittedName>
</protein>
<keyword evidence="5" id="KW-1185">Reference proteome</keyword>
<keyword evidence="2" id="KW-0472">Membrane</keyword>